<dbReference type="VEuPathDB" id="FungiDB:DEHA2G23210g"/>
<dbReference type="KEGG" id="dha:DEHA2G23210g"/>
<dbReference type="GO" id="GO:0016020">
    <property type="term" value="C:membrane"/>
    <property type="evidence" value="ECO:0007669"/>
    <property type="project" value="UniProtKB-SubCell"/>
</dbReference>
<dbReference type="SMART" id="SM00184">
    <property type="entry name" value="RING"/>
    <property type="match status" value="1"/>
</dbReference>
<dbReference type="PANTHER" id="PTHR22765:SF416">
    <property type="entry name" value="E3 UBIQUITIN-PROTEIN LIGASE GODZILLA"/>
    <property type="match status" value="1"/>
</dbReference>
<evidence type="ECO:0000313" key="9">
    <source>
        <dbReference type="Proteomes" id="UP000000599"/>
    </source>
</evidence>
<dbReference type="Gene3D" id="3.50.30.30">
    <property type="match status" value="1"/>
</dbReference>
<keyword evidence="3" id="KW-1133">Transmembrane helix</keyword>
<dbReference type="CDD" id="cd04813">
    <property type="entry name" value="PA_1"/>
    <property type="match status" value="1"/>
</dbReference>
<dbReference type="EMBL" id="CR382139">
    <property type="protein sequence ID" value="CAR66040.1"/>
    <property type="molecule type" value="Genomic_DNA"/>
</dbReference>
<keyword evidence="4" id="KW-0472">Membrane</keyword>
<evidence type="ECO:0000256" key="2">
    <source>
        <dbReference type="ARBA" id="ARBA00022692"/>
    </source>
</evidence>
<dbReference type="InParanoid" id="B5RUZ6"/>
<feature type="region of interest" description="Disordered" evidence="6">
    <location>
        <begin position="494"/>
        <end position="619"/>
    </location>
</feature>
<dbReference type="AlphaFoldDB" id="B5RUZ6"/>
<keyword evidence="2" id="KW-0812">Transmembrane</keyword>
<dbReference type="Proteomes" id="UP000000599">
    <property type="component" value="Chromosome G"/>
</dbReference>
<dbReference type="Pfam" id="PF13639">
    <property type="entry name" value="zf-RING_2"/>
    <property type="match status" value="1"/>
</dbReference>
<dbReference type="GeneID" id="8999301"/>
<evidence type="ECO:0000256" key="5">
    <source>
        <dbReference type="PROSITE-ProRule" id="PRU00175"/>
    </source>
</evidence>
<comment type="subcellular location">
    <subcellularLocation>
        <location evidence="1">Membrane</location>
    </subcellularLocation>
</comment>
<dbReference type="Gene3D" id="3.30.40.10">
    <property type="entry name" value="Zinc/RING finger domain, C3HC4 (zinc finger)"/>
    <property type="match status" value="1"/>
</dbReference>
<proteinExistence type="predicted"/>
<keyword evidence="5" id="KW-0479">Metal-binding</keyword>
<dbReference type="PANTHER" id="PTHR22765">
    <property type="entry name" value="RING FINGER AND PROTEASE ASSOCIATED DOMAIN-CONTAINING"/>
    <property type="match status" value="1"/>
</dbReference>
<feature type="compositionally biased region" description="Polar residues" evidence="6">
    <location>
        <begin position="532"/>
        <end position="547"/>
    </location>
</feature>
<evidence type="ECO:0000313" key="8">
    <source>
        <dbReference type="EMBL" id="CAR66040.1"/>
    </source>
</evidence>
<evidence type="ECO:0000256" key="3">
    <source>
        <dbReference type="ARBA" id="ARBA00022989"/>
    </source>
</evidence>
<dbReference type="PROSITE" id="PS50089">
    <property type="entry name" value="ZF_RING_2"/>
    <property type="match status" value="1"/>
</dbReference>
<feature type="domain" description="RING-type" evidence="7">
    <location>
        <begin position="387"/>
        <end position="430"/>
    </location>
</feature>
<dbReference type="InterPro" id="IPR051826">
    <property type="entry name" value="E3_ubiquitin-ligase_domain"/>
</dbReference>
<dbReference type="STRING" id="284592.B5RUZ6"/>
<name>B5RUZ6_DEBHA</name>
<keyword evidence="9" id="KW-1185">Reference proteome</keyword>
<feature type="compositionally biased region" description="Polar residues" evidence="6">
    <location>
        <begin position="663"/>
        <end position="686"/>
    </location>
</feature>
<feature type="compositionally biased region" description="Polar residues" evidence="6">
    <location>
        <begin position="494"/>
        <end position="506"/>
    </location>
</feature>
<evidence type="ECO:0000256" key="1">
    <source>
        <dbReference type="ARBA" id="ARBA00004370"/>
    </source>
</evidence>
<dbReference type="eggNOG" id="KOG0800">
    <property type="taxonomic scope" value="Eukaryota"/>
</dbReference>
<keyword evidence="5" id="KW-0863">Zinc-finger</keyword>
<accession>B5RUZ6</accession>
<dbReference type="HOGENOM" id="CLU_029455_0_0_1"/>
<dbReference type="OrthoDB" id="8062037at2759"/>
<evidence type="ECO:0000259" key="7">
    <source>
        <dbReference type="PROSITE" id="PS50089"/>
    </source>
</evidence>
<reference evidence="8 9" key="1">
    <citation type="journal article" date="2004" name="Nature">
        <title>Genome evolution in yeasts.</title>
        <authorList>
            <consortium name="Genolevures"/>
            <person name="Dujon B."/>
            <person name="Sherman D."/>
            <person name="Fischer G."/>
            <person name="Durrens P."/>
            <person name="Casaregola S."/>
            <person name="Lafontaine I."/>
            <person name="de Montigny J."/>
            <person name="Marck C."/>
            <person name="Neuveglise C."/>
            <person name="Talla E."/>
            <person name="Goffard N."/>
            <person name="Frangeul L."/>
            <person name="Aigle M."/>
            <person name="Anthouard V."/>
            <person name="Babour A."/>
            <person name="Barbe V."/>
            <person name="Barnay S."/>
            <person name="Blanchin S."/>
            <person name="Beckerich J.M."/>
            <person name="Beyne E."/>
            <person name="Bleykasten C."/>
            <person name="Boisrame A."/>
            <person name="Boyer J."/>
            <person name="Cattolico L."/>
            <person name="Confanioleri F."/>
            <person name="de Daruvar A."/>
            <person name="Despons L."/>
            <person name="Fabre E."/>
            <person name="Fairhead C."/>
            <person name="Ferry-Dumazet H."/>
            <person name="Groppi A."/>
            <person name="Hantraye F."/>
            <person name="Hennequin C."/>
            <person name="Jauniaux N."/>
            <person name="Joyet P."/>
            <person name="Kachouri R."/>
            <person name="Kerrest A."/>
            <person name="Koszul R."/>
            <person name="Lemaire M."/>
            <person name="Lesur I."/>
            <person name="Ma L."/>
            <person name="Muller H."/>
            <person name="Nicaud J.M."/>
            <person name="Nikolski M."/>
            <person name="Oztas S."/>
            <person name="Ozier-Kalogeropoulos O."/>
            <person name="Pellenz S."/>
            <person name="Potier S."/>
            <person name="Richard G.F."/>
            <person name="Straub M.L."/>
            <person name="Suleau A."/>
            <person name="Swennene D."/>
            <person name="Tekaia F."/>
            <person name="Wesolowski-Louvel M."/>
            <person name="Westhof E."/>
            <person name="Wirth B."/>
            <person name="Zeniou-Meyer M."/>
            <person name="Zivanovic I."/>
            <person name="Bolotin-Fukuhara M."/>
            <person name="Thierry A."/>
            <person name="Bouchier C."/>
            <person name="Caudron B."/>
            <person name="Scarpelli C."/>
            <person name="Gaillardin C."/>
            <person name="Weissenbach J."/>
            <person name="Wincker P."/>
            <person name="Souciet J.L."/>
        </authorList>
    </citation>
    <scope>NUCLEOTIDE SEQUENCE [LARGE SCALE GENOMIC DNA]</scope>
    <source>
        <strain evidence="9">ATCC 36239 / CBS 767 / BCRC 21394 / JCM 1990 / NBRC 0083 / IGC 2968</strain>
    </source>
</reference>
<dbReference type="SUPFAM" id="SSF57850">
    <property type="entry name" value="RING/U-box"/>
    <property type="match status" value="1"/>
</dbReference>
<dbReference type="GO" id="GO:0006511">
    <property type="term" value="P:ubiquitin-dependent protein catabolic process"/>
    <property type="evidence" value="ECO:0007669"/>
    <property type="project" value="TreeGrafter"/>
</dbReference>
<keyword evidence="5" id="KW-0862">Zinc</keyword>
<sequence length="686" mass="76992">MASLSTRTRFQRRMMLSCGTLFIFLLIINISKTSSIGIEDAIFLAKNSFKEFREQHIPNGLHIGDMITGNLTNSSSPRVAANILDFDLQYPFDNVVNSIFPIDTTIEYNSSDKNHNITTHRIIGRYASYSPILTGHVSGTFKMFPNNACGGINRPDYMKYEDQILVVLRGNCSFVEKVENIINSELNPKSIIIANDEPHRGLITMYSNKFNTDGSFNVPIMFISYEGYKELNSIKNKHLELTISTVAFGSLMNIVLSMILSPPLLIFLLYTFIKCVQHCREKRMNIANEKFVKNMPIYIYNMNHLIYSKKFYDYLKITNQTENIAFAAESELNSLNRSNSYDGLKMSRSSSKTSVNNFTINGVDVKSIKSQFHILTAPDEFFFSYKCPICLEKFKPLTSRVLVLDCKHCYHEKCLSNWLINFRRSCPLCNNTIKGDDTRYLLSDSESSTYGSFDEDLEAQVLPNSIHTNHYDEHSNGSPDLNYTNDQIYHTIPKNSSHQLYISNNDDNSDEGEQVYSPPEITPDETQFEPFLSTSTSQNSPKSQISHIDTAESPNIPGDLIFPNSHKPPASGGSVGASSMSDASSFFSAKSHFDSRRNSSTSPPNPPPPPPPSSTKYYAKPWQILSRFAPPKLESLHEVSSSIDSEDFATPSRDPDDTDESTIDGQSVGSGTETDLCSDSENGTSI</sequence>
<dbReference type="GO" id="GO:0005737">
    <property type="term" value="C:cytoplasm"/>
    <property type="evidence" value="ECO:0007669"/>
    <property type="project" value="TreeGrafter"/>
</dbReference>
<dbReference type="GO" id="GO:0008270">
    <property type="term" value="F:zinc ion binding"/>
    <property type="evidence" value="ECO:0007669"/>
    <property type="project" value="UniProtKB-KW"/>
</dbReference>
<feature type="compositionally biased region" description="Pro residues" evidence="6">
    <location>
        <begin position="603"/>
        <end position="613"/>
    </location>
</feature>
<evidence type="ECO:0000256" key="6">
    <source>
        <dbReference type="SAM" id="MobiDB-lite"/>
    </source>
</evidence>
<dbReference type="InterPro" id="IPR001841">
    <property type="entry name" value="Znf_RING"/>
</dbReference>
<gene>
    <name evidence="8" type="ordered locus">DEHA2G23210g</name>
</gene>
<feature type="compositionally biased region" description="Low complexity" evidence="6">
    <location>
        <begin position="570"/>
        <end position="590"/>
    </location>
</feature>
<dbReference type="InterPro" id="IPR013083">
    <property type="entry name" value="Znf_RING/FYVE/PHD"/>
</dbReference>
<organism evidence="8 9">
    <name type="scientific">Debaryomyces hansenii (strain ATCC 36239 / CBS 767 / BCRC 21394 / JCM 1990 / NBRC 0083 / IGC 2968)</name>
    <name type="common">Yeast</name>
    <name type="synonym">Torulaspora hansenii</name>
    <dbReference type="NCBI Taxonomy" id="284592"/>
    <lineage>
        <taxon>Eukaryota</taxon>
        <taxon>Fungi</taxon>
        <taxon>Dikarya</taxon>
        <taxon>Ascomycota</taxon>
        <taxon>Saccharomycotina</taxon>
        <taxon>Pichiomycetes</taxon>
        <taxon>Debaryomycetaceae</taxon>
        <taxon>Debaryomyces</taxon>
    </lineage>
</organism>
<dbReference type="InterPro" id="IPR003137">
    <property type="entry name" value="PA_domain"/>
</dbReference>
<dbReference type="RefSeq" id="XP_002777729.1">
    <property type="nucleotide sequence ID" value="XM_002777683.1"/>
</dbReference>
<evidence type="ECO:0000256" key="4">
    <source>
        <dbReference type="ARBA" id="ARBA00023136"/>
    </source>
</evidence>
<dbReference type="Pfam" id="PF02225">
    <property type="entry name" value="PA"/>
    <property type="match status" value="1"/>
</dbReference>
<dbReference type="GO" id="GO:0061630">
    <property type="term" value="F:ubiquitin protein ligase activity"/>
    <property type="evidence" value="ECO:0007669"/>
    <property type="project" value="TreeGrafter"/>
</dbReference>
<feature type="region of interest" description="Disordered" evidence="6">
    <location>
        <begin position="633"/>
        <end position="686"/>
    </location>
</feature>
<protein>
    <submittedName>
        <fullName evidence="8">DEHA2G23210p</fullName>
    </submittedName>
</protein>